<comment type="caution">
    <text evidence="2">The sequence shown here is derived from an EMBL/GenBank/DDBJ whole genome shotgun (WGS) entry which is preliminary data.</text>
</comment>
<dbReference type="InterPro" id="IPR050718">
    <property type="entry name" value="ApaG-like"/>
</dbReference>
<sequence length="111" mass="12917">MARLKTMDGPVYVFDIQLHVVNHNNYPVMLTSRHYEIIDICNQVSELSGVGFLGNVPIIPPKGDFSYHNMLYFRSFTAKIKGYYTIISQSDFSEFRIDIPEFQFFADHMLN</sequence>
<keyword evidence="3" id="KW-1185">Reference proteome</keyword>
<feature type="domain" description="ApaG" evidence="1">
    <location>
        <begin position="1"/>
        <end position="111"/>
    </location>
</feature>
<dbReference type="InterPro" id="IPR007474">
    <property type="entry name" value="ApaG_domain"/>
</dbReference>
<dbReference type="PROSITE" id="PS51087">
    <property type="entry name" value="APAG"/>
    <property type="match status" value="1"/>
</dbReference>
<dbReference type="AlphaFoldDB" id="A0A369A729"/>
<evidence type="ECO:0000259" key="1">
    <source>
        <dbReference type="PROSITE" id="PS51087"/>
    </source>
</evidence>
<evidence type="ECO:0000313" key="3">
    <source>
        <dbReference type="Proteomes" id="UP000253517"/>
    </source>
</evidence>
<organism evidence="2 3">
    <name type="scientific">Schleiferia thermophila</name>
    <dbReference type="NCBI Taxonomy" id="884107"/>
    <lineage>
        <taxon>Bacteria</taxon>
        <taxon>Pseudomonadati</taxon>
        <taxon>Bacteroidota</taxon>
        <taxon>Flavobacteriia</taxon>
        <taxon>Flavobacteriales</taxon>
        <taxon>Schleiferiaceae</taxon>
        <taxon>Schleiferia</taxon>
    </lineage>
</organism>
<dbReference type="InterPro" id="IPR036767">
    <property type="entry name" value="ApaG_sf"/>
</dbReference>
<protein>
    <submittedName>
        <fullName evidence="2">ApaG protein</fullName>
    </submittedName>
</protein>
<dbReference type="RefSeq" id="WP_125039432.1">
    <property type="nucleotide sequence ID" value="NZ_BHZF01000003.1"/>
</dbReference>
<dbReference type="Gene3D" id="2.60.40.1470">
    <property type="entry name" value="ApaG domain"/>
    <property type="match status" value="1"/>
</dbReference>
<dbReference type="EMBL" id="QPJS01000003">
    <property type="protein sequence ID" value="RCX03234.1"/>
    <property type="molecule type" value="Genomic_DNA"/>
</dbReference>
<dbReference type="Proteomes" id="UP000253517">
    <property type="component" value="Unassembled WGS sequence"/>
</dbReference>
<dbReference type="SUPFAM" id="SSF110069">
    <property type="entry name" value="ApaG-like"/>
    <property type="match status" value="1"/>
</dbReference>
<dbReference type="PANTHER" id="PTHR47191">
    <property type="entry name" value="OS05G0170800 PROTEIN"/>
    <property type="match status" value="1"/>
</dbReference>
<dbReference type="PANTHER" id="PTHR47191:SF2">
    <property type="entry name" value="OS05G0170800 PROTEIN"/>
    <property type="match status" value="1"/>
</dbReference>
<evidence type="ECO:0000313" key="2">
    <source>
        <dbReference type="EMBL" id="RCX03234.1"/>
    </source>
</evidence>
<accession>A0A369A729</accession>
<reference evidence="2 3" key="1">
    <citation type="submission" date="2018-07" db="EMBL/GenBank/DDBJ databases">
        <title>Genomic Encyclopedia of Type Strains, Phase IV (KMG-IV): sequencing the most valuable type-strain genomes for metagenomic binning, comparative biology and taxonomic classification.</title>
        <authorList>
            <person name="Goeker M."/>
        </authorList>
    </citation>
    <scope>NUCLEOTIDE SEQUENCE [LARGE SCALE GENOMIC DNA]</scope>
    <source>
        <strain evidence="2 3">DSM 21410</strain>
    </source>
</reference>
<proteinExistence type="predicted"/>
<gene>
    <name evidence="2" type="ORF">DES35_103115</name>
</gene>
<name>A0A369A729_9FLAO</name>
<dbReference type="Pfam" id="PF04379">
    <property type="entry name" value="DUF525"/>
    <property type="match status" value="1"/>
</dbReference>